<dbReference type="Proteomes" id="UP001597512">
    <property type="component" value="Unassembled WGS sequence"/>
</dbReference>
<dbReference type="EMBL" id="JBHUOM010000023">
    <property type="protein sequence ID" value="MFD2936409.1"/>
    <property type="molecule type" value="Genomic_DNA"/>
</dbReference>
<accession>A0ABW6AQU2</accession>
<evidence type="ECO:0000313" key="2">
    <source>
        <dbReference type="EMBL" id="MFD2936409.1"/>
    </source>
</evidence>
<evidence type="ECO:0000256" key="1">
    <source>
        <dbReference type="SAM" id="SignalP"/>
    </source>
</evidence>
<name>A0ABW6AQU2_9BACT</name>
<feature type="chain" id="PRO_5046991760" evidence="1">
    <location>
        <begin position="23"/>
        <end position="165"/>
    </location>
</feature>
<keyword evidence="3" id="KW-1185">Reference proteome</keyword>
<dbReference type="RefSeq" id="WP_381505180.1">
    <property type="nucleotide sequence ID" value="NZ_JBHUOM010000023.1"/>
</dbReference>
<keyword evidence="1" id="KW-0732">Signal</keyword>
<feature type="signal peptide" evidence="1">
    <location>
        <begin position="1"/>
        <end position="22"/>
    </location>
</feature>
<sequence length="165" mass="17618">MKMSTLFSIAFSLIGANSIAQSALSQISSTVGNVNSAAYGASNVNAAVSNTGSAIKGTANTVKDISSLFKKKEKPAETIKEVASNAIIITITNIDYPKLKLIEDTIKPIEGVKSTLKKFNANGSTIDVVYTGKDDQLWDALPEKFKEMFTLIDLGNGKIAIEQKK</sequence>
<organism evidence="2 3">
    <name type="scientific">Spirosoma flavum</name>
    <dbReference type="NCBI Taxonomy" id="2048557"/>
    <lineage>
        <taxon>Bacteria</taxon>
        <taxon>Pseudomonadati</taxon>
        <taxon>Bacteroidota</taxon>
        <taxon>Cytophagia</taxon>
        <taxon>Cytophagales</taxon>
        <taxon>Cytophagaceae</taxon>
        <taxon>Spirosoma</taxon>
    </lineage>
</organism>
<proteinExistence type="predicted"/>
<comment type="caution">
    <text evidence="2">The sequence shown here is derived from an EMBL/GenBank/DDBJ whole genome shotgun (WGS) entry which is preliminary data.</text>
</comment>
<protein>
    <submittedName>
        <fullName evidence="2">Uncharacterized protein</fullName>
    </submittedName>
</protein>
<reference evidence="3" key="1">
    <citation type="journal article" date="2019" name="Int. J. Syst. Evol. Microbiol.">
        <title>The Global Catalogue of Microorganisms (GCM) 10K type strain sequencing project: providing services to taxonomists for standard genome sequencing and annotation.</title>
        <authorList>
            <consortium name="The Broad Institute Genomics Platform"/>
            <consortium name="The Broad Institute Genome Sequencing Center for Infectious Disease"/>
            <person name="Wu L."/>
            <person name="Ma J."/>
        </authorList>
    </citation>
    <scope>NUCLEOTIDE SEQUENCE [LARGE SCALE GENOMIC DNA]</scope>
    <source>
        <strain evidence="3">KCTC 52490</strain>
    </source>
</reference>
<gene>
    <name evidence="2" type="ORF">ACFS25_21690</name>
</gene>
<evidence type="ECO:0000313" key="3">
    <source>
        <dbReference type="Proteomes" id="UP001597512"/>
    </source>
</evidence>